<dbReference type="AlphaFoldDB" id="A0A938XD73"/>
<protein>
    <submittedName>
        <fullName evidence="1">Uncharacterized protein</fullName>
    </submittedName>
</protein>
<dbReference type="EMBL" id="JACJKS010000023">
    <property type="protein sequence ID" value="MBM6949341.1"/>
    <property type="molecule type" value="Genomic_DNA"/>
</dbReference>
<reference evidence="1" key="2">
    <citation type="journal article" date="2021" name="Sci. Rep.">
        <title>The distribution of antibiotic resistance genes in chicken gut microbiota commensals.</title>
        <authorList>
            <person name="Juricova H."/>
            <person name="Matiasovicova J."/>
            <person name="Kubasova T."/>
            <person name="Cejkova D."/>
            <person name="Rychlik I."/>
        </authorList>
    </citation>
    <scope>NUCLEOTIDE SEQUENCE</scope>
    <source>
        <strain evidence="1">An582</strain>
    </source>
</reference>
<accession>A0A938XD73</accession>
<evidence type="ECO:0000313" key="2">
    <source>
        <dbReference type="Proteomes" id="UP000705508"/>
    </source>
</evidence>
<evidence type="ECO:0000313" key="1">
    <source>
        <dbReference type="EMBL" id="MBM6949341.1"/>
    </source>
</evidence>
<dbReference type="RefSeq" id="WP_204907341.1">
    <property type="nucleotide sequence ID" value="NZ_JACJKS010000023.1"/>
</dbReference>
<proteinExistence type="predicted"/>
<name>A0A938XD73_9CLOT</name>
<reference evidence="1" key="1">
    <citation type="submission" date="2020-08" db="EMBL/GenBank/DDBJ databases">
        <authorList>
            <person name="Cejkova D."/>
            <person name="Kubasova T."/>
            <person name="Jahodarova E."/>
            <person name="Rychlik I."/>
        </authorList>
    </citation>
    <scope>NUCLEOTIDE SEQUENCE</scope>
    <source>
        <strain evidence="1">An582</strain>
    </source>
</reference>
<dbReference type="Proteomes" id="UP000705508">
    <property type="component" value="Unassembled WGS sequence"/>
</dbReference>
<comment type="caution">
    <text evidence="1">The sequence shown here is derived from an EMBL/GenBank/DDBJ whole genome shotgun (WGS) entry which is preliminary data.</text>
</comment>
<organism evidence="1 2">
    <name type="scientific">Mordavella massiliensis</name>
    <dbReference type="NCBI Taxonomy" id="1871024"/>
    <lineage>
        <taxon>Bacteria</taxon>
        <taxon>Bacillati</taxon>
        <taxon>Bacillota</taxon>
        <taxon>Clostridia</taxon>
        <taxon>Eubacteriales</taxon>
        <taxon>Clostridiaceae</taxon>
        <taxon>Mordavella</taxon>
    </lineage>
</organism>
<sequence length="51" mass="6125">MMTADKSIFLWSKNDEWWDYDENGKVILTSKAPKEAVLSFKKYKEHMEKVK</sequence>
<gene>
    <name evidence="1" type="ORF">H6A20_11900</name>
</gene>